<proteinExistence type="predicted"/>
<reference evidence="1" key="2">
    <citation type="submission" date="2022-05" db="EMBL/GenBank/DDBJ databases">
        <authorList>
            <person name="Kim J.-S."/>
            <person name="Lee K."/>
            <person name="Suh M."/>
            <person name="Eom M."/>
            <person name="Kim J.-S."/>
            <person name="Kim D.-S."/>
            <person name="Ko S.-H."/>
            <person name="Shin Y."/>
            <person name="Lee J.-S."/>
        </authorList>
    </citation>
    <scope>NUCLEOTIDE SEQUENCE</scope>
    <source>
        <strain evidence="1">N237</strain>
    </source>
</reference>
<sequence>MTSALDIVDGEVRELVRRRSLDPVREPDVARRLVEEVVADYQDRAMVSALPALPDPRGTAQSIFDQVAGFGPLQPLLDDPVVEEIWINDPGRVFVARRGRSELTTVILTTAEVADLVERMLRVSGRRLDLSSPFVDAQLKARYINEI</sequence>
<accession>A0ABY4R208</accession>
<name>A0ABY4R208_9ACTN</name>
<keyword evidence="2" id="KW-1185">Reference proteome</keyword>
<dbReference type="Gene3D" id="3.30.450.380">
    <property type="match status" value="1"/>
</dbReference>
<reference evidence="1" key="1">
    <citation type="journal article" date="2018" name="Int. J. Syst. Evol. Microbiol.">
        <title>Jatrophihabitans telluris sp. nov., isolated from sediment soil of lava forest wetlands and the emended description of the genus Jatrophihabitans.</title>
        <authorList>
            <person name="Lee K.C."/>
            <person name="Suh M.K."/>
            <person name="Eom M.K."/>
            <person name="Kim K.K."/>
            <person name="Kim J.S."/>
            <person name="Kim D.S."/>
            <person name="Ko S.H."/>
            <person name="Shin Y.K."/>
            <person name="Lee J.S."/>
        </authorList>
    </citation>
    <scope>NUCLEOTIDE SEQUENCE</scope>
    <source>
        <strain evidence="1">N237</strain>
    </source>
</reference>
<gene>
    <name evidence="1" type="ORF">M6D93_05680</name>
</gene>
<protein>
    <recommendedName>
        <fullName evidence="3">CpaF family protein</fullName>
    </recommendedName>
</protein>
<organism evidence="1 2">
    <name type="scientific">Jatrophihabitans telluris</name>
    <dbReference type="NCBI Taxonomy" id="2038343"/>
    <lineage>
        <taxon>Bacteria</taxon>
        <taxon>Bacillati</taxon>
        <taxon>Actinomycetota</taxon>
        <taxon>Actinomycetes</taxon>
        <taxon>Jatrophihabitantales</taxon>
        <taxon>Jatrophihabitantaceae</taxon>
        <taxon>Jatrophihabitans</taxon>
    </lineage>
</organism>
<evidence type="ECO:0000313" key="2">
    <source>
        <dbReference type="Proteomes" id="UP001056336"/>
    </source>
</evidence>
<evidence type="ECO:0000313" key="1">
    <source>
        <dbReference type="EMBL" id="UQX89497.1"/>
    </source>
</evidence>
<dbReference type="RefSeq" id="WP_249773393.1">
    <property type="nucleotide sequence ID" value="NZ_CP097332.1"/>
</dbReference>
<dbReference type="EMBL" id="CP097332">
    <property type="protein sequence ID" value="UQX89497.1"/>
    <property type="molecule type" value="Genomic_DNA"/>
</dbReference>
<dbReference type="Proteomes" id="UP001056336">
    <property type="component" value="Chromosome"/>
</dbReference>
<evidence type="ECO:0008006" key="3">
    <source>
        <dbReference type="Google" id="ProtNLM"/>
    </source>
</evidence>